<evidence type="ECO:0000313" key="2">
    <source>
        <dbReference type="Proteomes" id="UP001427805"/>
    </source>
</evidence>
<organism evidence="1 2">
    <name type="scientific">Sphingomonas rustica</name>
    <dbReference type="NCBI Taxonomy" id="3103142"/>
    <lineage>
        <taxon>Bacteria</taxon>
        <taxon>Pseudomonadati</taxon>
        <taxon>Pseudomonadota</taxon>
        <taxon>Alphaproteobacteria</taxon>
        <taxon>Sphingomonadales</taxon>
        <taxon>Sphingomonadaceae</taxon>
        <taxon>Sphingomonas</taxon>
    </lineage>
</organism>
<dbReference type="Proteomes" id="UP001427805">
    <property type="component" value="Unassembled WGS sequence"/>
</dbReference>
<gene>
    <name evidence="1" type="ORF">TPR58_15210</name>
</gene>
<reference evidence="1 2" key="1">
    <citation type="submission" date="2024-05" db="EMBL/GenBank/DDBJ databases">
        <title>Sphingomonas sp. HF-S3 16S ribosomal RNA gene Genome sequencing and assembly.</title>
        <authorList>
            <person name="Lee H."/>
        </authorList>
    </citation>
    <scope>NUCLEOTIDE SEQUENCE [LARGE SCALE GENOMIC DNA]</scope>
    <source>
        <strain evidence="1 2">HF-S3</strain>
    </source>
</reference>
<comment type="caution">
    <text evidence="1">The sequence shown here is derived from an EMBL/GenBank/DDBJ whole genome shotgun (WGS) entry which is preliminary data.</text>
</comment>
<keyword evidence="2" id="KW-1185">Reference proteome</keyword>
<dbReference type="EMBL" id="JBDIZK010000009">
    <property type="protein sequence ID" value="MEN3748523.1"/>
    <property type="molecule type" value="Genomic_DNA"/>
</dbReference>
<protein>
    <submittedName>
        <fullName evidence="1">Uncharacterized protein</fullName>
    </submittedName>
</protein>
<evidence type="ECO:0000313" key="1">
    <source>
        <dbReference type="EMBL" id="MEN3748523.1"/>
    </source>
</evidence>
<sequence length="247" mass="26917">MIEMLVSAALLLPSPLAQDDELPPVTYPALPATAADAEGFVPNGWTLETRQSGDLNGDGLPDLALALKQRDPKNILPNEGGMCRETIDTNPRMLAVALARRTGGYRLVMENHTLIPRYDSACADDWFDPDGQSGGGLTLVRGTVRVRLGRFMNAGGWSSGSSDFVFGWRNNGIRLIGFDYANVQRNTGETQKLSINYLIRRVQIVRGMIDSEKTRTSESTIPARPLPTIDQIGNGMEFDPNGLVGKL</sequence>
<name>A0ABV0BAD0_9SPHN</name>
<proteinExistence type="predicted"/>
<dbReference type="RefSeq" id="WP_346247549.1">
    <property type="nucleotide sequence ID" value="NZ_JBDIZK010000009.1"/>
</dbReference>
<accession>A0ABV0BAD0</accession>